<dbReference type="PANTHER" id="PTHR23282">
    <property type="entry name" value="APICAL ENDOSOMAL GLYCOPROTEIN PRECURSOR"/>
    <property type="match status" value="1"/>
</dbReference>
<dbReference type="Gene3D" id="2.60.120.200">
    <property type="match status" value="1"/>
</dbReference>
<dbReference type="InterPro" id="IPR000998">
    <property type="entry name" value="MAM_dom"/>
</dbReference>
<gene>
    <name evidence="4" type="ORF">MEDL_6132</name>
</gene>
<reference evidence="4" key="1">
    <citation type="submission" date="2021-03" db="EMBL/GenBank/DDBJ databases">
        <authorList>
            <person name="Bekaert M."/>
        </authorList>
    </citation>
    <scope>NUCLEOTIDE SEQUENCE</scope>
</reference>
<dbReference type="PANTHER" id="PTHR23282:SF101">
    <property type="entry name" value="MAM DOMAIN-CONTAINING PROTEIN"/>
    <property type="match status" value="1"/>
</dbReference>
<evidence type="ECO:0000256" key="1">
    <source>
        <dbReference type="SAM" id="MobiDB-lite"/>
    </source>
</evidence>
<accession>A0A8S3Q8M2</accession>
<dbReference type="GO" id="GO:0016020">
    <property type="term" value="C:membrane"/>
    <property type="evidence" value="ECO:0007669"/>
    <property type="project" value="InterPro"/>
</dbReference>
<dbReference type="Pfam" id="PF00629">
    <property type="entry name" value="MAM"/>
    <property type="match status" value="1"/>
</dbReference>
<dbReference type="SMART" id="SM00137">
    <property type="entry name" value="MAM"/>
    <property type="match status" value="1"/>
</dbReference>
<dbReference type="CDD" id="cd06263">
    <property type="entry name" value="MAM"/>
    <property type="match status" value="1"/>
</dbReference>
<dbReference type="AlphaFoldDB" id="A0A8S3Q8M2"/>
<dbReference type="PROSITE" id="PS50060">
    <property type="entry name" value="MAM_2"/>
    <property type="match status" value="1"/>
</dbReference>
<dbReference type="InterPro" id="IPR013320">
    <property type="entry name" value="ConA-like_dom_sf"/>
</dbReference>
<feature type="region of interest" description="Disordered" evidence="1">
    <location>
        <begin position="142"/>
        <end position="164"/>
    </location>
</feature>
<dbReference type="OrthoDB" id="6139162at2759"/>
<dbReference type="Proteomes" id="UP000683360">
    <property type="component" value="Unassembled WGS sequence"/>
</dbReference>
<dbReference type="SUPFAM" id="SSF49899">
    <property type="entry name" value="Concanavalin A-like lectins/glucanases"/>
    <property type="match status" value="1"/>
</dbReference>
<protein>
    <recommendedName>
        <fullName evidence="3">MAM domain-containing protein</fullName>
    </recommendedName>
</protein>
<keyword evidence="2" id="KW-0732">Signal</keyword>
<evidence type="ECO:0000313" key="5">
    <source>
        <dbReference type="Proteomes" id="UP000683360"/>
    </source>
</evidence>
<dbReference type="EMBL" id="CAJPWZ010000342">
    <property type="protein sequence ID" value="CAG2190857.1"/>
    <property type="molecule type" value="Genomic_DNA"/>
</dbReference>
<proteinExistence type="predicted"/>
<organism evidence="4 5">
    <name type="scientific">Mytilus edulis</name>
    <name type="common">Blue mussel</name>
    <dbReference type="NCBI Taxonomy" id="6550"/>
    <lineage>
        <taxon>Eukaryota</taxon>
        <taxon>Metazoa</taxon>
        <taxon>Spiralia</taxon>
        <taxon>Lophotrochozoa</taxon>
        <taxon>Mollusca</taxon>
        <taxon>Bivalvia</taxon>
        <taxon>Autobranchia</taxon>
        <taxon>Pteriomorphia</taxon>
        <taxon>Mytilida</taxon>
        <taxon>Mytiloidea</taxon>
        <taxon>Mytilidae</taxon>
        <taxon>Mytilinae</taxon>
        <taxon>Mytilus</taxon>
    </lineage>
</organism>
<name>A0A8S3Q8M2_MYTED</name>
<feature type="chain" id="PRO_5035920501" description="MAM domain-containing protein" evidence="2">
    <location>
        <begin position="21"/>
        <end position="296"/>
    </location>
</feature>
<feature type="domain" description="MAM" evidence="3">
    <location>
        <begin position="118"/>
        <end position="276"/>
    </location>
</feature>
<sequence length="296" mass="33664">MDYNLKVLLSLLHLFMYVFSFEQNHTGFLEDTFISNESIISCAGNTTITIVDLNVEQYPTSCSEYKHCNLTGEEANAIKKRCNKETSCTISTIIPNACLFNNYGHVSISYSCTRTVNGSCTFENDICGWSVSSNGSYHWERRRGKSSESYTGPDRDTTASGDGNYIYTMSETRSQSHEETDLLSGLIGPNPKQCLTFWYHMYGKQINTLKVFQLNDNRTFELWNESANQGNKWYFQSLSLNDIGPYRIMFTAIRGNGNKSEIAIDDISITNTDCKKVQLHKFTESQYFCNPSLDLI</sequence>
<dbReference type="PROSITE" id="PS00740">
    <property type="entry name" value="MAM_1"/>
    <property type="match status" value="1"/>
</dbReference>
<evidence type="ECO:0000259" key="3">
    <source>
        <dbReference type="PROSITE" id="PS50060"/>
    </source>
</evidence>
<comment type="caution">
    <text evidence="4">The sequence shown here is derived from an EMBL/GenBank/DDBJ whole genome shotgun (WGS) entry which is preliminary data.</text>
</comment>
<evidence type="ECO:0000256" key="2">
    <source>
        <dbReference type="SAM" id="SignalP"/>
    </source>
</evidence>
<dbReference type="InterPro" id="IPR051560">
    <property type="entry name" value="MAM_domain-containing"/>
</dbReference>
<feature type="signal peptide" evidence="2">
    <location>
        <begin position="1"/>
        <end position="20"/>
    </location>
</feature>
<keyword evidence="5" id="KW-1185">Reference proteome</keyword>
<evidence type="ECO:0000313" key="4">
    <source>
        <dbReference type="EMBL" id="CAG2190857.1"/>
    </source>
</evidence>